<keyword evidence="3" id="KW-1185">Reference proteome</keyword>
<protein>
    <submittedName>
        <fullName evidence="2">Uncharacterized protein</fullName>
    </submittedName>
</protein>
<dbReference type="Proteomes" id="UP000247832">
    <property type="component" value="Unassembled WGS sequence"/>
</dbReference>
<feature type="transmembrane region" description="Helical" evidence="1">
    <location>
        <begin position="46"/>
        <end position="69"/>
    </location>
</feature>
<comment type="caution">
    <text evidence="2">The sequence shown here is derived from an EMBL/GenBank/DDBJ whole genome shotgun (WGS) entry which is preliminary data.</text>
</comment>
<keyword evidence="1" id="KW-1133">Transmembrane helix</keyword>
<keyword evidence="1" id="KW-0812">Transmembrane</keyword>
<evidence type="ECO:0000313" key="2">
    <source>
        <dbReference type="EMBL" id="PYI64468.1"/>
    </source>
</evidence>
<sequence>MSTPPSVTEEATCCHAGQNAAAFTVAMACFLDGLYAFSFVPENTAVALAGGLVLIAFSFFIPLQFIALFNRRTVRALQPPAGSLGATPVVALFELAKFGGLSGKIRKGWK</sequence>
<keyword evidence="1" id="KW-0472">Membrane</keyword>
<name>A0A2V5L0F9_9MICC</name>
<reference evidence="2 3" key="1">
    <citation type="submission" date="2018-05" db="EMBL/GenBank/DDBJ databases">
        <title>Genetic diversity of glacier-inhabiting Cryobacterium bacteria in China and description of Cryobacterium mengkeensis sp. nov. and Arthrobacter glacialis sp. nov.</title>
        <authorList>
            <person name="Liu Q."/>
            <person name="Xin Y.-H."/>
        </authorList>
    </citation>
    <scope>NUCLEOTIDE SEQUENCE [LARGE SCALE GENOMIC DNA]</scope>
    <source>
        <strain evidence="2 3">LI2</strain>
    </source>
</reference>
<dbReference type="AlphaFoldDB" id="A0A2V5L0F9"/>
<gene>
    <name evidence="2" type="ORF">CVV68_21870</name>
</gene>
<accession>A0A2V5L0F9</accession>
<organism evidence="2 3">
    <name type="scientific">Arthrobacter livingstonensis</name>
    <dbReference type="NCBI Taxonomy" id="670078"/>
    <lineage>
        <taxon>Bacteria</taxon>
        <taxon>Bacillati</taxon>
        <taxon>Actinomycetota</taxon>
        <taxon>Actinomycetes</taxon>
        <taxon>Micrococcales</taxon>
        <taxon>Micrococcaceae</taxon>
        <taxon>Arthrobacter</taxon>
    </lineage>
</organism>
<dbReference type="RefSeq" id="WP_110503101.1">
    <property type="nucleotide sequence ID" value="NZ_QJVD01000050.1"/>
</dbReference>
<dbReference type="EMBL" id="QJVD01000050">
    <property type="protein sequence ID" value="PYI64468.1"/>
    <property type="molecule type" value="Genomic_DNA"/>
</dbReference>
<evidence type="ECO:0000256" key="1">
    <source>
        <dbReference type="SAM" id="Phobius"/>
    </source>
</evidence>
<evidence type="ECO:0000313" key="3">
    <source>
        <dbReference type="Proteomes" id="UP000247832"/>
    </source>
</evidence>
<proteinExistence type="predicted"/>
<feature type="transmembrane region" description="Helical" evidence="1">
    <location>
        <begin position="20"/>
        <end position="40"/>
    </location>
</feature>